<dbReference type="EMBL" id="LRBG01000039">
    <property type="protein sequence ID" value="KXU82234.1"/>
    <property type="molecule type" value="Genomic_DNA"/>
</dbReference>
<gene>
    <name evidence="1" type="ORF">CI15_32235</name>
</gene>
<organism evidence="1 2">
    <name type="scientific">Paraburkholderia monticola</name>
    <dbReference type="NCBI Taxonomy" id="1399968"/>
    <lineage>
        <taxon>Bacteria</taxon>
        <taxon>Pseudomonadati</taxon>
        <taxon>Pseudomonadota</taxon>
        <taxon>Betaproteobacteria</taxon>
        <taxon>Burkholderiales</taxon>
        <taxon>Burkholderiaceae</taxon>
        <taxon>Paraburkholderia</taxon>
    </lineage>
</organism>
<name>A0A149PB34_9BURK</name>
<dbReference type="Proteomes" id="UP000075613">
    <property type="component" value="Unassembled WGS sequence"/>
</dbReference>
<protein>
    <submittedName>
        <fullName evidence="1">Uncharacterized protein</fullName>
    </submittedName>
</protein>
<dbReference type="AlphaFoldDB" id="A0A149PB34"/>
<dbReference type="STRING" id="1399968.CI15_32235"/>
<comment type="caution">
    <text evidence="1">The sequence shown here is derived from an EMBL/GenBank/DDBJ whole genome shotgun (WGS) entry which is preliminary data.</text>
</comment>
<proteinExistence type="predicted"/>
<keyword evidence="2" id="KW-1185">Reference proteome</keyword>
<reference evidence="1 2" key="1">
    <citation type="journal article" date="2015" name="Int. J. Syst. Evol. Microbiol.">
        <title>Burkholderia monticola sp. nov., isolated from mountain soil.</title>
        <authorList>
            <person name="Baek I."/>
            <person name="Seo B."/>
            <person name="Lee I."/>
            <person name="Yi H."/>
            <person name="Chun J."/>
        </authorList>
    </citation>
    <scope>NUCLEOTIDE SEQUENCE [LARGE SCALE GENOMIC DNA]</scope>
    <source>
        <strain evidence="1 2">JC2948</strain>
    </source>
</reference>
<sequence length="89" mass="9674">MRVASGVATRLVSTSDCEEQCGHNRSFTDIAGIANHPGTLPTESPAIRLQSSFFSNDAFVLARFFDEAGDGTMTSMPWHPPGPSDRNRF</sequence>
<evidence type="ECO:0000313" key="1">
    <source>
        <dbReference type="EMBL" id="KXU82234.1"/>
    </source>
</evidence>
<evidence type="ECO:0000313" key="2">
    <source>
        <dbReference type="Proteomes" id="UP000075613"/>
    </source>
</evidence>
<accession>A0A149PB34</accession>